<dbReference type="KEGG" id="cmag:CBW24_01630"/>
<dbReference type="OrthoDB" id="9792678at2"/>
<keyword evidence="2" id="KW-1185">Reference proteome</keyword>
<dbReference type="AlphaFoldDB" id="A0A291LVV9"/>
<sequence length="224" mass="23968">MTIEFRADGAPLPLDLKHLIVAGWTGRDADAIAHHIEELAALGVPAPSATPLYYRVSSPLLTTAPLIEAVGGASSGEVEPLIVEANGKRYLGLASDHTDRALEAHSVAMSKQVCAKPCAAELWNWDDIADRVEEIELESWIEEDGAWVPYQSGTIASIRPLADLIEGSRIGALSADGPVAMLCGTFGAKGGVRPAARFRMEMRDPKTGRTIRHDYSTTTLPEVA</sequence>
<dbReference type="InterPro" id="IPR021269">
    <property type="entry name" value="DUF2848"/>
</dbReference>
<organism evidence="1 2">
    <name type="scientific">Pacificitalea manganoxidans</name>
    <dbReference type="NCBI Taxonomy" id="1411902"/>
    <lineage>
        <taxon>Bacteria</taxon>
        <taxon>Pseudomonadati</taxon>
        <taxon>Pseudomonadota</taxon>
        <taxon>Alphaproteobacteria</taxon>
        <taxon>Rhodobacterales</taxon>
        <taxon>Paracoccaceae</taxon>
        <taxon>Pacificitalea</taxon>
    </lineage>
</organism>
<dbReference type="Proteomes" id="UP000219050">
    <property type="component" value="Chromosome"/>
</dbReference>
<dbReference type="EMBL" id="CP021404">
    <property type="protein sequence ID" value="ATI40831.1"/>
    <property type="molecule type" value="Genomic_DNA"/>
</dbReference>
<evidence type="ECO:0000313" key="1">
    <source>
        <dbReference type="EMBL" id="ATI40831.1"/>
    </source>
</evidence>
<reference evidence="1 2" key="1">
    <citation type="submission" date="2017-05" db="EMBL/GenBank/DDBJ databases">
        <title>Comparative genomic and metabolic analysis of manganese-oxidizing mechanisms in Celeribater manganoxidans DY25T: its adaption to the environment of polymetallic nodule.</title>
        <authorList>
            <person name="Wang X."/>
        </authorList>
    </citation>
    <scope>NUCLEOTIDE SEQUENCE [LARGE SCALE GENOMIC DNA]</scope>
    <source>
        <strain evidence="1 2">DY25</strain>
    </source>
</reference>
<dbReference type="Pfam" id="PF11010">
    <property type="entry name" value="DUF2848"/>
    <property type="match status" value="1"/>
</dbReference>
<proteinExistence type="predicted"/>
<evidence type="ECO:0000313" key="2">
    <source>
        <dbReference type="Proteomes" id="UP000219050"/>
    </source>
</evidence>
<protein>
    <recommendedName>
        <fullName evidence="3">DUF2848 domain-containing protein</fullName>
    </recommendedName>
</protein>
<evidence type="ECO:0008006" key="3">
    <source>
        <dbReference type="Google" id="ProtNLM"/>
    </source>
</evidence>
<accession>A0A291LVV9</accession>
<gene>
    <name evidence="1" type="ORF">CBW24_01630</name>
</gene>
<dbReference type="RefSeq" id="WP_097372467.1">
    <property type="nucleotide sequence ID" value="NZ_CP021404.1"/>
</dbReference>
<name>A0A291LVV9_9RHOB</name>